<sequence>MPAAPAYLWQVTLNTGSGSRSLRANVTEQALVVARPLLDLEAEQSVADLGLVRSEQYGSATILRVRDESGPRCAIGVALRSRGSARAWQALHDEGIAALATAPDDPPAAPWCGLILADRMRDRPRPETMQLVVLARVIGWAVVEQAT</sequence>
<dbReference type="RefSeq" id="WP_346013455.1">
    <property type="nucleotide sequence ID" value="NZ_JAQYXP010000004.1"/>
</dbReference>
<comment type="caution">
    <text evidence="1">The sequence shown here is derived from an EMBL/GenBank/DDBJ whole genome shotgun (WGS) entry which is preliminary data.</text>
</comment>
<name>A0ABV0A3P5_9HYPH</name>
<evidence type="ECO:0000313" key="2">
    <source>
        <dbReference type="Proteomes" id="UP001407347"/>
    </source>
</evidence>
<protein>
    <submittedName>
        <fullName evidence="1">Uncharacterized protein</fullName>
    </submittedName>
</protein>
<proteinExistence type="predicted"/>
<organism evidence="1 2">
    <name type="scientific">Methylobacterium ajmalii</name>
    <dbReference type="NCBI Taxonomy" id="2738439"/>
    <lineage>
        <taxon>Bacteria</taxon>
        <taxon>Pseudomonadati</taxon>
        <taxon>Pseudomonadota</taxon>
        <taxon>Alphaproteobacteria</taxon>
        <taxon>Hyphomicrobiales</taxon>
        <taxon>Methylobacteriaceae</taxon>
        <taxon>Methylobacterium</taxon>
    </lineage>
</organism>
<gene>
    <name evidence="1" type="ORF">PUR29_31240</name>
</gene>
<dbReference type="EMBL" id="JAQYXP010000004">
    <property type="protein sequence ID" value="MEN3237945.1"/>
    <property type="molecule type" value="Genomic_DNA"/>
</dbReference>
<keyword evidence="2" id="KW-1185">Reference proteome</keyword>
<evidence type="ECO:0000313" key="1">
    <source>
        <dbReference type="EMBL" id="MEN3237945.1"/>
    </source>
</evidence>
<reference evidence="1 2" key="1">
    <citation type="journal article" date="2023" name="PLoS ONE">
        <title>Complete genome assembly of Hawai'i environmental nontuberculous mycobacteria reveals unexpected co-isolation with methylobacteria.</title>
        <authorList>
            <person name="Hendrix J."/>
            <person name="Epperson L.E."/>
            <person name="Tong E.I."/>
            <person name="Chan Y.L."/>
            <person name="Hasan N.A."/>
            <person name="Dawrs S.N."/>
            <person name="Norton G.J."/>
            <person name="Virdi R."/>
            <person name="Crooks J.L."/>
            <person name="Chan E.D."/>
            <person name="Honda J.R."/>
            <person name="Strong M."/>
        </authorList>
    </citation>
    <scope>NUCLEOTIDE SEQUENCE [LARGE SCALE GENOMIC DNA]</scope>
    <source>
        <strain evidence="1 2">NJH_HI04-1</strain>
    </source>
</reference>
<accession>A0ABV0A3P5</accession>
<dbReference type="Proteomes" id="UP001407347">
    <property type="component" value="Unassembled WGS sequence"/>
</dbReference>